<accession>A0A4R7C3T5</accession>
<gene>
    <name evidence="1" type="ORF">EV668_0308</name>
</gene>
<evidence type="ECO:0000313" key="2">
    <source>
        <dbReference type="Proteomes" id="UP000295122"/>
    </source>
</evidence>
<proteinExistence type="predicted"/>
<evidence type="ECO:0000313" key="1">
    <source>
        <dbReference type="EMBL" id="TDR93058.1"/>
    </source>
</evidence>
<dbReference type="EMBL" id="SNZR01000011">
    <property type="protein sequence ID" value="TDR93058.1"/>
    <property type="molecule type" value="Genomic_DNA"/>
</dbReference>
<organism evidence="1 2">
    <name type="scientific">Enterovirga rhinocerotis</name>
    <dbReference type="NCBI Taxonomy" id="1339210"/>
    <lineage>
        <taxon>Bacteria</taxon>
        <taxon>Pseudomonadati</taxon>
        <taxon>Pseudomonadota</taxon>
        <taxon>Alphaproteobacteria</taxon>
        <taxon>Hyphomicrobiales</taxon>
        <taxon>Methylobacteriaceae</taxon>
        <taxon>Enterovirga</taxon>
    </lineage>
</organism>
<sequence>MKKRTTKTKLPAPMVRPAELDPDLVQAIVHRRTAMRWGLSLPVAAAVASLTGLGPDAGRV</sequence>
<name>A0A4R7C3T5_9HYPH</name>
<keyword evidence="2" id="KW-1185">Reference proteome</keyword>
<comment type="caution">
    <text evidence="1">The sequence shown here is derived from an EMBL/GenBank/DDBJ whole genome shotgun (WGS) entry which is preliminary data.</text>
</comment>
<protein>
    <submittedName>
        <fullName evidence="1">Uncharacterized protein</fullName>
    </submittedName>
</protein>
<reference evidence="1 2" key="1">
    <citation type="submission" date="2019-03" db="EMBL/GenBank/DDBJ databases">
        <title>Genomic Encyclopedia of Type Strains, Phase IV (KMG-IV): sequencing the most valuable type-strain genomes for metagenomic binning, comparative biology and taxonomic classification.</title>
        <authorList>
            <person name="Goeker M."/>
        </authorList>
    </citation>
    <scope>NUCLEOTIDE SEQUENCE [LARGE SCALE GENOMIC DNA]</scope>
    <source>
        <strain evidence="1 2">DSM 25903</strain>
    </source>
</reference>
<dbReference type="Proteomes" id="UP000295122">
    <property type="component" value="Unassembled WGS sequence"/>
</dbReference>
<dbReference type="AlphaFoldDB" id="A0A4R7C3T5"/>
<dbReference type="RefSeq" id="WP_133768090.1">
    <property type="nucleotide sequence ID" value="NZ_SNZR01000011.1"/>
</dbReference>